<evidence type="ECO:0000313" key="10">
    <source>
        <dbReference type="Proteomes" id="UP000241818"/>
    </source>
</evidence>
<comment type="similarity">
    <text evidence="5">Belongs to the SAT4 family.</text>
</comment>
<accession>A0A2T3B530</accession>
<sequence length="364" mass="40025">MAYDLTNSRARDPLIVMVVFTFIAILTTFMRLKARHLRSLPLGLDDYLMLVALFFLLVSVSIQFACVLAGGVGRHTKDVAPADVVKTLKLILPFEALYGVTLCFLKTSVICFYLRIFGNTKSFRISAYVAIVILIMWAMSIVLETFLLCRPLAFNWDPTIPGGVCGQRNKVYVSAGALNVVTDFMVMLLPVPHILGLQLAIRRKLGLLLMFSLGIFITVISIIRIKSLQVISFTDPTYTLPMGLLWTVLEPCLGIINGNLPMVRTILIAFAPGIFGSTNDNTTSRSRTMGLSTKEGRRTPFHLITTGEEIEMGRNGIMVGQTKSSVWGGSKPKARETENDTDSERAFAKGTGIMVGTTVDIESA</sequence>
<dbReference type="STRING" id="857342.A0A2T3B530"/>
<dbReference type="AlphaFoldDB" id="A0A2T3B530"/>
<keyword evidence="10" id="KW-1185">Reference proteome</keyword>
<keyword evidence="4 7" id="KW-0472">Membrane</keyword>
<dbReference type="Proteomes" id="UP000241818">
    <property type="component" value="Unassembled WGS sequence"/>
</dbReference>
<dbReference type="GO" id="GO:0016020">
    <property type="term" value="C:membrane"/>
    <property type="evidence" value="ECO:0007669"/>
    <property type="project" value="UniProtKB-SubCell"/>
</dbReference>
<name>A0A2T3B530_AMORE</name>
<dbReference type="PANTHER" id="PTHR33048:SF161">
    <property type="entry name" value="INTEGRAL MEMBRANE PROTEIN"/>
    <property type="match status" value="1"/>
</dbReference>
<feature type="transmembrane region" description="Helical" evidence="7">
    <location>
        <begin position="171"/>
        <end position="195"/>
    </location>
</feature>
<feature type="transmembrane region" description="Helical" evidence="7">
    <location>
        <begin position="237"/>
        <end position="256"/>
    </location>
</feature>
<feature type="transmembrane region" description="Helical" evidence="7">
    <location>
        <begin position="207"/>
        <end position="225"/>
    </location>
</feature>
<feature type="domain" description="Rhodopsin" evidence="8">
    <location>
        <begin position="30"/>
        <end position="267"/>
    </location>
</feature>
<feature type="transmembrane region" description="Helical" evidence="7">
    <location>
        <begin position="14"/>
        <end position="34"/>
    </location>
</feature>
<feature type="transmembrane region" description="Helical" evidence="7">
    <location>
        <begin position="126"/>
        <end position="148"/>
    </location>
</feature>
<comment type="subcellular location">
    <subcellularLocation>
        <location evidence="1">Membrane</location>
        <topology evidence="1">Multi-pass membrane protein</topology>
    </subcellularLocation>
</comment>
<dbReference type="Pfam" id="PF20684">
    <property type="entry name" value="Fung_rhodopsin"/>
    <property type="match status" value="1"/>
</dbReference>
<feature type="transmembrane region" description="Helical" evidence="7">
    <location>
        <begin position="46"/>
        <end position="70"/>
    </location>
</feature>
<dbReference type="InterPro" id="IPR052337">
    <property type="entry name" value="SAT4-like"/>
</dbReference>
<dbReference type="RefSeq" id="XP_024722003.1">
    <property type="nucleotide sequence ID" value="XM_024867419.1"/>
</dbReference>
<evidence type="ECO:0000256" key="3">
    <source>
        <dbReference type="ARBA" id="ARBA00022989"/>
    </source>
</evidence>
<evidence type="ECO:0000259" key="8">
    <source>
        <dbReference type="Pfam" id="PF20684"/>
    </source>
</evidence>
<keyword evidence="2 7" id="KW-0812">Transmembrane</keyword>
<evidence type="ECO:0000256" key="6">
    <source>
        <dbReference type="SAM" id="MobiDB-lite"/>
    </source>
</evidence>
<keyword evidence="3 7" id="KW-1133">Transmembrane helix</keyword>
<organism evidence="9 10">
    <name type="scientific">Amorphotheca resinae ATCC 22711</name>
    <dbReference type="NCBI Taxonomy" id="857342"/>
    <lineage>
        <taxon>Eukaryota</taxon>
        <taxon>Fungi</taxon>
        <taxon>Dikarya</taxon>
        <taxon>Ascomycota</taxon>
        <taxon>Pezizomycotina</taxon>
        <taxon>Leotiomycetes</taxon>
        <taxon>Helotiales</taxon>
        <taxon>Amorphothecaceae</taxon>
        <taxon>Amorphotheca</taxon>
    </lineage>
</organism>
<evidence type="ECO:0000256" key="7">
    <source>
        <dbReference type="SAM" id="Phobius"/>
    </source>
</evidence>
<evidence type="ECO:0000256" key="1">
    <source>
        <dbReference type="ARBA" id="ARBA00004141"/>
    </source>
</evidence>
<dbReference type="GeneID" id="36575500"/>
<dbReference type="InterPro" id="IPR049326">
    <property type="entry name" value="Rhodopsin_dom_fungi"/>
</dbReference>
<dbReference type="EMBL" id="KZ679009">
    <property type="protein sequence ID" value="PSS21848.1"/>
    <property type="molecule type" value="Genomic_DNA"/>
</dbReference>
<gene>
    <name evidence="9" type="ORF">M430DRAFT_40661</name>
</gene>
<evidence type="ECO:0000313" key="9">
    <source>
        <dbReference type="EMBL" id="PSS21848.1"/>
    </source>
</evidence>
<proteinExistence type="inferred from homology"/>
<evidence type="ECO:0000256" key="2">
    <source>
        <dbReference type="ARBA" id="ARBA00022692"/>
    </source>
</evidence>
<protein>
    <recommendedName>
        <fullName evidence="8">Rhodopsin domain-containing protein</fullName>
    </recommendedName>
</protein>
<evidence type="ECO:0000256" key="4">
    <source>
        <dbReference type="ARBA" id="ARBA00023136"/>
    </source>
</evidence>
<reference evidence="9 10" key="1">
    <citation type="journal article" date="2018" name="New Phytol.">
        <title>Comparative genomics and transcriptomics depict ericoid mycorrhizal fungi as versatile saprotrophs and plant mutualists.</title>
        <authorList>
            <person name="Martino E."/>
            <person name="Morin E."/>
            <person name="Grelet G.A."/>
            <person name="Kuo A."/>
            <person name="Kohler A."/>
            <person name="Daghino S."/>
            <person name="Barry K.W."/>
            <person name="Cichocki N."/>
            <person name="Clum A."/>
            <person name="Dockter R.B."/>
            <person name="Hainaut M."/>
            <person name="Kuo R.C."/>
            <person name="LaButti K."/>
            <person name="Lindahl B.D."/>
            <person name="Lindquist E.A."/>
            <person name="Lipzen A."/>
            <person name="Khouja H.R."/>
            <person name="Magnuson J."/>
            <person name="Murat C."/>
            <person name="Ohm R.A."/>
            <person name="Singer S.W."/>
            <person name="Spatafora J.W."/>
            <person name="Wang M."/>
            <person name="Veneault-Fourrey C."/>
            <person name="Henrissat B."/>
            <person name="Grigoriev I.V."/>
            <person name="Martin F.M."/>
            <person name="Perotto S."/>
        </authorList>
    </citation>
    <scope>NUCLEOTIDE SEQUENCE [LARGE SCALE GENOMIC DNA]</scope>
    <source>
        <strain evidence="9 10">ATCC 22711</strain>
    </source>
</reference>
<feature type="compositionally biased region" description="Basic and acidic residues" evidence="6">
    <location>
        <begin position="333"/>
        <end position="345"/>
    </location>
</feature>
<evidence type="ECO:0000256" key="5">
    <source>
        <dbReference type="ARBA" id="ARBA00038359"/>
    </source>
</evidence>
<dbReference type="InParanoid" id="A0A2T3B530"/>
<dbReference type="OrthoDB" id="5273647at2759"/>
<dbReference type="PANTHER" id="PTHR33048">
    <property type="entry name" value="PTH11-LIKE INTEGRAL MEMBRANE PROTEIN (AFU_ORTHOLOGUE AFUA_5G11245)"/>
    <property type="match status" value="1"/>
</dbReference>
<feature type="region of interest" description="Disordered" evidence="6">
    <location>
        <begin position="324"/>
        <end position="345"/>
    </location>
</feature>